<proteinExistence type="predicted"/>
<dbReference type="EMBL" id="CACVBM020000010">
    <property type="protein sequence ID" value="CAA7012808.1"/>
    <property type="molecule type" value="Genomic_DNA"/>
</dbReference>
<organism evidence="2 4">
    <name type="scientific">Microthlaspi erraticum</name>
    <dbReference type="NCBI Taxonomy" id="1685480"/>
    <lineage>
        <taxon>Eukaryota</taxon>
        <taxon>Viridiplantae</taxon>
        <taxon>Streptophyta</taxon>
        <taxon>Embryophyta</taxon>
        <taxon>Tracheophyta</taxon>
        <taxon>Spermatophyta</taxon>
        <taxon>Magnoliopsida</taxon>
        <taxon>eudicotyledons</taxon>
        <taxon>Gunneridae</taxon>
        <taxon>Pentapetalae</taxon>
        <taxon>rosids</taxon>
        <taxon>malvids</taxon>
        <taxon>Brassicales</taxon>
        <taxon>Brassicaceae</taxon>
        <taxon>Coluteocarpeae</taxon>
        <taxon>Microthlaspi</taxon>
    </lineage>
</organism>
<dbReference type="EMBL" id="CACVBM020001518">
    <property type="protein sequence ID" value="CAA7052971.1"/>
    <property type="molecule type" value="Genomic_DNA"/>
</dbReference>
<dbReference type="InterPro" id="IPR005043">
    <property type="entry name" value="XPO2_C"/>
</dbReference>
<evidence type="ECO:0000313" key="3">
    <source>
        <dbReference type="EMBL" id="CAA7052971.1"/>
    </source>
</evidence>
<evidence type="ECO:0000313" key="4">
    <source>
        <dbReference type="Proteomes" id="UP000467841"/>
    </source>
</evidence>
<dbReference type="Proteomes" id="UP000467841">
    <property type="component" value="Unassembled WGS sequence"/>
</dbReference>
<gene>
    <name evidence="3" type="ORF">MERR_LOCUS40206</name>
    <name evidence="2" type="ORF">MERR_LOCUS42</name>
</gene>
<dbReference type="InterPro" id="IPR011989">
    <property type="entry name" value="ARM-like"/>
</dbReference>
<dbReference type="Gene3D" id="1.25.10.10">
    <property type="entry name" value="Leucine-rich Repeat Variant"/>
    <property type="match status" value="1"/>
</dbReference>
<sequence length="261" mass="29819">MWKAVCLKLLQEGILRQPPPVLVSWGGNMLKVTGHNLVENSRVVQFYAASCTIELELLMAMKRKGDAADFDVFTDRSQDMLRLMKSLFRAMEIPGCEENEQLMRCIHLILGLVDFGGDINQLCFNSLLQKRTFFPRMILKNGITDASLPLLAQLLELATPPISPIYMAIFSLILQPETWKPCCNFEDLVRFLEPFLHKAPGEASDKLSQVLWLIEELASSPVTKDRGFQLLTAVFQLDYIEEHLTEANKTYMVQLYARYQQ</sequence>
<name>A0A6D2HGM6_9BRAS</name>
<keyword evidence="4" id="KW-1185">Reference proteome</keyword>
<accession>A0A6D2HGM6</accession>
<protein>
    <recommendedName>
        <fullName evidence="1">Exportin-2 C-terminal domain-containing protein</fullName>
    </recommendedName>
</protein>
<evidence type="ECO:0000259" key="1">
    <source>
        <dbReference type="Pfam" id="PF03378"/>
    </source>
</evidence>
<reference evidence="2 4" key="1">
    <citation type="submission" date="2020-01" db="EMBL/GenBank/DDBJ databases">
        <authorList>
            <person name="Mishra B."/>
        </authorList>
    </citation>
    <scope>NUCLEOTIDE SEQUENCE [LARGE SCALE GENOMIC DNA]</scope>
</reference>
<dbReference type="Pfam" id="PF03378">
    <property type="entry name" value="CAS_CSE1"/>
    <property type="match status" value="1"/>
</dbReference>
<evidence type="ECO:0000313" key="2">
    <source>
        <dbReference type="EMBL" id="CAA7012808.1"/>
    </source>
</evidence>
<dbReference type="GO" id="GO:0031267">
    <property type="term" value="F:small GTPase binding"/>
    <property type="evidence" value="ECO:0007669"/>
    <property type="project" value="InterPro"/>
</dbReference>
<feature type="domain" description="Exportin-2 C-terminal" evidence="1">
    <location>
        <begin position="148"/>
        <end position="260"/>
    </location>
</feature>
<dbReference type="AlphaFoldDB" id="A0A6D2HGM6"/>